<accession>A0AAD8EQH1</accession>
<proteinExistence type="inferred from homology"/>
<evidence type="ECO:0000256" key="2">
    <source>
        <dbReference type="ARBA" id="ARBA00022679"/>
    </source>
</evidence>
<dbReference type="Gene3D" id="3.40.50.300">
    <property type="entry name" value="P-loop containing nucleotide triphosphate hydrolases"/>
    <property type="match status" value="1"/>
</dbReference>
<dbReference type="Pfam" id="PF00685">
    <property type="entry name" value="Sulfotransfer_1"/>
    <property type="match status" value="1"/>
</dbReference>
<dbReference type="Proteomes" id="UP001233999">
    <property type="component" value="Unassembled WGS sequence"/>
</dbReference>
<feature type="non-terminal residue" evidence="4">
    <location>
        <position position="1"/>
    </location>
</feature>
<dbReference type="EMBL" id="JASPKZ010001197">
    <property type="protein sequence ID" value="KAJ9598676.1"/>
    <property type="molecule type" value="Genomic_DNA"/>
</dbReference>
<feature type="domain" description="Sulfotransferase" evidence="3">
    <location>
        <begin position="50"/>
        <end position="294"/>
    </location>
</feature>
<dbReference type="PANTHER" id="PTHR11783">
    <property type="entry name" value="SULFOTRANSFERASE SULT"/>
    <property type="match status" value="1"/>
</dbReference>
<dbReference type="InterPro" id="IPR027417">
    <property type="entry name" value="P-loop_NTPase"/>
</dbReference>
<name>A0AAD8EQH1_DIPPU</name>
<evidence type="ECO:0000259" key="3">
    <source>
        <dbReference type="Pfam" id="PF00685"/>
    </source>
</evidence>
<gene>
    <name evidence="4" type="ORF">L9F63_010625</name>
</gene>
<reference evidence="4" key="2">
    <citation type="submission" date="2023-05" db="EMBL/GenBank/DDBJ databases">
        <authorList>
            <person name="Fouks B."/>
        </authorList>
    </citation>
    <scope>NUCLEOTIDE SEQUENCE</scope>
    <source>
        <strain evidence="4">Stay&amp;Tobe</strain>
        <tissue evidence="4">Testes</tissue>
    </source>
</reference>
<dbReference type="InterPro" id="IPR000863">
    <property type="entry name" value="Sulfotransferase_dom"/>
</dbReference>
<evidence type="ECO:0000313" key="5">
    <source>
        <dbReference type="Proteomes" id="UP001233999"/>
    </source>
</evidence>
<keyword evidence="5" id="KW-1185">Reference proteome</keyword>
<comment type="caution">
    <text evidence="4">The sequence shown here is derived from an EMBL/GenBank/DDBJ whole genome shotgun (WGS) entry which is preliminary data.</text>
</comment>
<organism evidence="4 5">
    <name type="scientific">Diploptera punctata</name>
    <name type="common">Pacific beetle cockroach</name>
    <dbReference type="NCBI Taxonomy" id="6984"/>
    <lineage>
        <taxon>Eukaryota</taxon>
        <taxon>Metazoa</taxon>
        <taxon>Ecdysozoa</taxon>
        <taxon>Arthropoda</taxon>
        <taxon>Hexapoda</taxon>
        <taxon>Insecta</taxon>
        <taxon>Pterygota</taxon>
        <taxon>Neoptera</taxon>
        <taxon>Polyneoptera</taxon>
        <taxon>Dictyoptera</taxon>
        <taxon>Blattodea</taxon>
        <taxon>Blaberoidea</taxon>
        <taxon>Blaberidae</taxon>
        <taxon>Diplopterinae</taxon>
        <taxon>Diploptera</taxon>
    </lineage>
</organism>
<evidence type="ECO:0000256" key="1">
    <source>
        <dbReference type="ARBA" id="ARBA00005771"/>
    </source>
</evidence>
<dbReference type="GO" id="GO:0008146">
    <property type="term" value="F:sulfotransferase activity"/>
    <property type="evidence" value="ECO:0007669"/>
    <property type="project" value="InterPro"/>
</dbReference>
<reference evidence="4" key="1">
    <citation type="journal article" date="2023" name="IScience">
        <title>Live-bearing cockroach genome reveals convergent evolutionary mechanisms linked to viviparity in insects and beyond.</title>
        <authorList>
            <person name="Fouks B."/>
            <person name="Harrison M.C."/>
            <person name="Mikhailova A.A."/>
            <person name="Marchal E."/>
            <person name="English S."/>
            <person name="Carruthers M."/>
            <person name="Jennings E.C."/>
            <person name="Chiamaka E.L."/>
            <person name="Frigard R.A."/>
            <person name="Pippel M."/>
            <person name="Attardo G.M."/>
            <person name="Benoit J.B."/>
            <person name="Bornberg-Bauer E."/>
            <person name="Tobe S.S."/>
        </authorList>
    </citation>
    <scope>NUCLEOTIDE SEQUENCE</scope>
    <source>
        <strain evidence="4">Stay&amp;Tobe</strain>
    </source>
</reference>
<protein>
    <recommendedName>
        <fullName evidence="3">Sulfotransferase domain-containing protein</fullName>
    </recommendedName>
</protein>
<evidence type="ECO:0000313" key="4">
    <source>
        <dbReference type="EMBL" id="KAJ9598676.1"/>
    </source>
</evidence>
<comment type="similarity">
    <text evidence="1">Belongs to the sulfotransferase 1 family.</text>
</comment>
<keyword evidence="2" id="KW-0808">Transferase</keyword>
<dbReference type="AlphaFoldDB" id="A0AAD8EQH1"/>
<sequence length="296" mass="35170">MVDEELNHRLLQDFTGERTGFVQVGPNKWFLPYKYQNEAKNFYHFKPRSDDVWVVTFPRSGTTWTQELVWLIANNLDYDTAKKIPQVDRFPFLEFSLFMNDGIKNELTAQNANDPEKLNLIDKISRPGYQVLEEMKSARFIKTHFPFSLLPPDLLDVGCKVIYVARNPKDVAVSFYHLNRLIRTQGYLGDFPRYWNYFEKNLHPWTPYWSHINEGWERRHHPNMLFLFYEEMNKDLPATIQKMAKFLEKDPLNEDQISTLVNYLDIKNFRNNSAVNYDILRKIGLLNEGEQGFIRS</sequence>
<dbReference type="SUPFAM" id="SSF52540">
    <property type="entry name" value="P-loop containing nucleoside triphosphate hydrolases"/>
    <property type="match status" value="1"/>
</dbReference>